<dbReference type="RefSeq" id="WP_061949366.1">
    <property type="nucleotide sequence ID" value="NZ_LTAO01000023.1"/>
</dbReference>
<dbReference type="CDD" id="cd10917">
    <property type="entry name" value="CE4_NodB_like_6s_7s"/>
    <property type="match status" value="2"/>
</dbReference>
<reference evidence="5" key="1">
    <citation type="submission" date="2016-02" db="EMBL/GenBank/DDBJ databases">
        <title>Genome sequence of Bacillus trypoxylicola KCTC 13244(T).</title>
        <authorList>
            <person name="Jeong H."/>
            <person name="Park S.-H."/>
            <person name="Choi S.-K."/>
        </authorList>
    </citation>
    <scope>NUCLEOTIDE SEQUENCE [LARGE SCALE GENOMIC DNA]</scope>
    <source>
        <strain evidence="5">KCTC 13244</strain>
    </source>
</reference>
<sequence>MKRLVLFFICLGLFLLAGCFSRHADAPEPITPNIEIPILNQEARAPIEQIITTKKQMALTFNGLADEQTMEQLLEKLNTLQIKATFFLNGHAVAENPELAQRILDQGSTIQNNTLNHVMVEGLNYETAFLEMKLANRVLKEKINIEPTYVRSRSNETSLEFEEAATSLNMEVVTSTINPRDSQMQSAEEIAEYVKRFSKRGSIISLNTYLNPEVIDAIELIYHDAVESGYELTSLEEMELGSYMKSEPVETNSLTLHSNTVETKPTIIKRFETNEKEIALTFDDWASDETLEAILDILDEYQVKSTFFLIGKGVEASPQLARLIIDRGHEVASHSYHHQVITEMEIEDLQEDLVLNDQILTNALQEKPLNYFRPAQGLIDEETANAIAATGIEYIVLYDVASLDWDLSRSEEEIIERITTRAEPGSIVGLHILDGAHTVSILPQVIEYFQNEGYQMRRISEMMNDDRAVTEVLYDH</sequence>
<dbReference type="InterPro" id="IPR050248">
    <property type="entry name" value="Polysacc_deacetylase_ArnD"/>
</dbReference>
<dbReference type="SUPFAM" id="SSF88713">
    <property type="entry name" value="Glycoside hydrolase/deacetylase"/>
    <property type="match status" value="2"/>
</dbReference>
<dbReference type="AlphaFoldDB" id="A0A162DGM2"/>
<gene>
    <name evidence="5" type="ORF">AZF04_08620</name>
</gene>
<dbReference type="OrthoDB" id="9812065at2"/>
<dbReference type="PANTHER" id="PTHR10587">
    <property type="entry name" value="GLYCOSYL TRANSFERASE-RELATED"/>
    <property type="match status" value="1"/>
</dbReference>
<evidence type="ECO:0000256" key="1">
    <source>
        <dbReference type="ARBA" id="ARBA00022723"/>
    </source>
</evidence>
<dbReference type="GO" id="GO:0005975">
    <property type="term" value="P:carbohydrate metabolic process"/>
    <property type="evidence" value="ECO:0007669"/>
    <property type="project" value="InterPro"/>
</dbReference>
<keyword evidence="2" id="KW-0378">Hydrolase</keyword>
<proteinExistence type="predicted"/>
<dbReference type="EMBL" id="LTAO01000023">
    <property type="protein sequence ID" value="KYG29570.1"/>
    <property type="molecule type" value="Genomic_DNA"/>
</dbReference>
<dbReference type="GO" id="GO:0016810">
    <property type="term" value="F:hydrolase activity, acting on carbon-nitrogen (but not peptide) bonds"/>
    <property type="evidence" value="ECO:0007669"/>
    <property type="project" value="InterPro"/>
</dbReference>
<name>A0A162DGM2_9BACI</name>
<feature type="signal peptide" evidence="3">
    <location>
        <begin position="1"/>
        <end position="24"/>
    </location>
</feature>
<evidence type="ECO:0000256" key="2">
    <source>
        <dbReference type="ARBA" id="ARBA00022801"/>
    </source>
</evidence>
<dbReference type="PANTHER" id="PTHR10587:SF133">
    <property type="entry name" value="CHITIN DEACETYLASE 1-RELATED"/>
    <property type="match status" value="1"/>
</dbReference>
<feature type="chain" id="PRO_5038410574" evidence="3">
    <location>
        <begin position="25"/>
        <end position="476"/>
    </location>
</feature>
<keyword evidence="1" id="KW-0479">Metal-binding</keyword>
<dbReference type="GO" id="GO:0016020">
    <property type="term" value="C:membrane"/>
    <property type="evidence" value="ECO:0007669"/>
    <property type="project" value="TreeGrafter"/>
</dbReference>
<evidence type="ECO:0000256" key="3">
    <source>
        <dbReference type="SAM" id="SignalP"/>
    </source>
</evidence>
<keyword evidence="3" id="KW-0732">Signal</keyword>
<organism evidence="5 6">
    <name type="scientific">Alkalihalobacillus trypoxylicola</name>
    <dbReference type="NCBI Taxonomy" id="519424"/>
    <lineage>
        <taxon>Bacteria</taxon>
        <taxon>Bacillati</taxon>
        <taxon>Bacillota</taxon>
        <taxon>Bacilli</taxon>
        <taxon>Bacillales</taxon>
        <taxon>Bacillaceae</taxon>
        <taxon>Alkalihalobacillus</taxon>
    </lineage>
</organism>
<dbReference type="InterPro" id="IPR011330">
    <property type="entry name" value="Glyco_hydro/deAcase_b/a-brl"/>
</dbReference>
<dbReference type="Gene3D" id="3.20.20.370">
    <property type="entry name" value="Glycoside hydrolase/deacetylase"/>
    <property type="match status" value="2"/>
</dbReference>
<protein>
    <submittedName>
        <fullName evidence="5">Chitin deacetylase</fullName>
    </submittedName>
</protein>
<comment type="caution">
    <text evidence="5">The sequence shown here is derived from an EMBL/GenBank/DDBJ whole genome shotgun (WGS) entry which is preliminary data.</text>
</comment>
<dbReference type="PROSITE" id="PS51677">
    <property type="entry name" value="NODB"/>
    <property type="match status" value="2"/>
</dbReference>
<dbReference type="Proteomes" id="UP000075806">
    <property type="component" value="Unassembled WGS sequence"/>
</dbReference>
<dbReference type="InterPro" id="IPR002509">
    <property type="entry name" value="NODB_dom"/>
</dbReference>
<evidence type="ECO:0000259" key="4">
    <source>
        <dbReference type="PROSITE" id="PS51677"/>
    </source>
</evidence>
<feature type="domain" description="NodB homology" evidence="4">
    <location>
        <begin position="55"/>
        <end position="233"/>
    </location>
</feature>
<keyword evidence="6" id="KW-1185">Reference proteome</keyword>
<dbReference type="GO" id="GO:0046872">
    <property type="term" value="F:metal ion binding"/>
    <property type="evidence" value="ECO:0007669"/>
    <property type="project" value="UniProtKB-KW"/>
</dbReference>
<dbReference type="STRING" id="519424.AZF04_08620"/>
<evidence type="ECO:0000313" key="6">
    <source>
        <dbReference type="Proteomes" id="UP000075806"/>
    </source>
</evidence>
<dbReference type="PROSITE" id="PS51257">
    <property type="entry name" value="PROKAR_LIPOPROTEIN"/>
    <property type="match status" value="1"/>
</dbReference>
<accession>A0A162DGM2</accession>
<feature type="domain" description="NodB homology" evidence="4">
    <location>
        <begin position="276"/>
        <end position="457"/>
    </location>
</feature>
<evidence type="ECO:0000313" key="5">
    <source>
        <dbReference type="EMBL" id="KYG29570.1"/>
    </source>
</evidence>
<dbReference type="Pfam" id="PF01522">
    <property type="entry name" value="Polysacc_deac_1"/>
    <property type="match status" value="2"/>
</dbReference>